<dbReference type="SMART" id="SM00225">
    <property type="entry name" value="BTB"/>
    <property type="match status" value="1"/>
</dbReference>
<dbReference type="PANTHER" id="PTHR47274:SF1">
    <property type="entry name" value="BTB_POZ DOMAIN CONTAINING PROTEIN, EXPRESSED"/>
    <property type="match status" value="1"/>
</dbReference>
<evidence type="ECO:0000313" key="5">
    <source>
        <dbReference type="Proteomes" id="UP001153076"/>
    </source>
</evidence>
<dbReference type="InterPro" id="IPR044784">
    <property type="entry name" value="At1g01640-like"/>
</dbReference>
<evidence type="ECO:0000259" key="3">
    <source>
        <dbReference type="PROSITE" id="PS50097"/>
    </source>
</evidence>
<evidence type="ECO:0000313" key="4">
    <source>
        <dbReference type="EMBL" id="KAJ8438825.1"/>
    </source>
</evidence>
<comment type="caution">
    <text evidence="4">The sequence shown here is derived from an EMBL/GenBank/DDBJ whole genome shotgun (WGS) entry which is preliminary data.</text>
</comment>
<gene>
    <name evidence="4" type="ORF">Cgig2_023017</name>
</gene>
<dbReference type="InterPro" id="IPR000210">
    <property type="entry name" value="BTB/POZ_dom"/>
</dbReference>
<keyword evidence="5" id="KW-1185">Reference proteome</keyword>
<dbReference type="OrthoDB" id="6359943at2759"/>
<evidence type="ECO:0000256" key="2">
    <source>
        <dbReference type="ARBA" id="ARBA00004906"/>
    </source>
</evidence>
<dbReference type="Gene3D" id="3.30.710.10">
    <property type="entry name" value="Potassium Channel Kv1.1, Chain A"/>
    <property type="match status" value="1"/>
</dbReference>
<sequence length="275" mass="30660">MECSICAVPLFILRNPILGYKICEACYCGAKNLITLVDKYNANHLDHKSIDKNGGENAVVCPPPNSSSMGFSNVIRWMKKTKEKEEELNEKVVFLGRLENAFKDQIHTDILVKPGTGGPPIPAHRALLNMLDSDGCKLAPREAITIPELNYKQLEALLEFLYSGTLAQTKLEKHCCALLKAADTYEIPYLQKFCERQMLASLNSSNALEILHISDTCSNLSLSLKDTALNFIVKNMEQIAFSPSFEDFALKNPHLSVQIIRASLTDIKNKRLNSS</sequence>
<dbReference type="EMBL" id="JAKOGI010000239">
    <property type="protein sequence ID" value="KAJ8438825.1"/>
    <property type="molecule type" value="Genomic_DNA"/>
</dbReference>
<dbReference type="CDD" id="cd14733">
    <property type="entry name" value="BACK"/>
    <property type="match status" value="1"/>
</dbReference>
<feature type="domain" description="BTB" evidence="3">
    <location>
        <begin position="108"/>
        <end position="170"/>
    </location>
</feature>
<dbReference type="InterPro" id="IPR011333">
    <property type="entry name" value="SKP1/BTB/POZ_sf"/>
</dbReference>
<dbReference type="PROSITE" id="PS50097">
    <property type="entry name" value="BTB"/>
    <property type="match status" value="1"/>
</dbReference>
<dbReference type="AlphaFoldDB" id="A0A9Q1QFQ0"/>
<protein>
    <recommendedName>
        <fullName evidence="3">BTB domain-containing protein</fullName>
    </recommendedName>
</protein>
<dbReference type="Proteomes" id="UP001153076">
    <property type="component" value="Unassembled WGS sequence"/>
</dbReference>
<comment type="pathway">
    <text evidence="2">Protein modification; protein ubiquitination.</text>
</comment>
<reference evidence="4" key="1">
    <citation type="submission" date="2022-04" db="EMBL/GenBank/DDBJ databases">
        <title>Carnegiea gigantea Genome sequencing and assembly v2.</title>
        <authorList>
            <person name="Copetti D."/>
            <person name="Sanderson M.J."/>
            <person name="Burquez A."/>
            <person name="Wojciechowski M.F."/>
        </authorList>
    </citation>
    <scope>NUCLEOTIDE SEQUENCE</scope>
    <source>
        <strain evidence="4">SGP5-SGP5p</strain>
        <tissue evidence="4">Aerial part</tissue>
    </source>
</reference>
<evidence type="ECO:0000256" key="1">
    <source>
        <dbReference type="ARBA" id="ARBA00002668"/>
    </source>
</evidence>
<proteinExistence type="predicted"/>
<dbReference type="Gene3D" id="1.25.40.420">
    <property type="match status" value="1"/>
</dbReference>
<organism evidence="4 5">
    <name type="scientific">Carnegiea gigantea</name>
    <dbReference type="NCBI Taxonomy" id="171969"/>
    <lineage>
        <taxon>Eukaryota</taxon>
        <taxon>Viridiplantae</taxon>
        <taxon>Streptophyta</taxon>
        <taxon>Embryophyta</taxon>
        <taxon>Tracheophyta</taxon>
        <taxon>Spermatophyta</taxon>
        <taxon>Magnoliopsida</taxon>
        <taxon>eudicotyledons</taxon>
        <taxon>Gunneridae</taxon>
        <taxon>Pentapetalae</taxon>
        <taxon>Caryophyllales</taxon>
        <taxon>Cactineae</taxon>
        <taxon>Cactaceae</taxon>
        <taxon>Cactoideae</taxon>
        <taxon>Echinocereeae</taxon>
        <taxon>Carnegiea</taxon>
    </lineage>
</organism>
<dbReference type="Pfam" id="PF00651">
    <property type="entry name" value="BTB"/>
    <property type="match status" value="1"/>
</dbReference>
<name>A0A9Q1QFQ0_9CARY</name>
<accession>A0A9Q1QFQ0</accession>
<dbReference type="PANTHER" id="PTHR47274">
    <property type="entry name" value="BTB/POZ DOMAIN CONTAINING PROTEIN, EXPRESSED-RELATED"/>
    <property type="match status" value="1"/>
</dbReference>
<comment type="function">
    <text evidence="1">May act as a substrate-specific adapter of an E3 ubiquitin-protein ligase complex (CUL3-RBX1-BTB) which mediates the ubiquitination and subsequent proteasomal degradation of target proteins.</text>
</comment>
<dbReference type="SUPFAM" id="SSF54695">
    <property type="entry name" value="POZ domain"/>
    <property type="match status" value="1"/>
</dbReference>